<dbReference type="RefSeq" id="WP_132419566.1">
    <property type="nucleotide sequence ID" value="NZ_SKFG01000022.1"/>
</dbReference>
<dbReference type="InterPro" id="IPR050570">
    <property type="entry name" value="Cell_wall_metabolism_enzyme"/>
</dbReference>
<reference evidence="3 4" key="1">
    <citation type="submission" date="2019-03" db="EMBL/GenBank/DDBJ databases">
        <authorList>
            <person name="Kim M.K.M."/>
        </authorList>
    </citation>
    <scope>NUCLEOTIDE SEQUENCE [LARGE SCALE GENOMIC DNA]</scope>
    <source>
        <strain evidence="3 4">18JY21-1</strain>
    </source>
</reference>
<keyword evidence="4" id="KW-1185">Reference proteome</keyword>
<gene>
    <name evidence="3" type="ORF">E0485_18570</name>
</gene>
<sequence length="323" mass="36857">MEVKRNVRMRRMERIKQLLGDEREQSKQVDFFITPIHEPDHDLHDRPTHVMENPYTVTDNPIPEKPSPELERSGPIIEPSLLIATDPRLQDPEYVWKQKYKKGIFESTDEDPDDWNEHPKLRRFWIRGAICLILFALVWGLFQIQHPYADKGKNYVINALTTPLEFDSVASWFKDTFGDTPSFLPAFDSAEHGDNTMKASTGNKRTFFAPLQGYVTIPFDQSKTGVLLQTTTKAPVSSFDEGQVVFVDTTEETGLTIVIKHPNGVSSTYGWLEQSRVVVNDWVKGGDTIGYASENEHKGTGILYFSIKLDKTYVNPVEVVSFD</sequence>
<accession>A0A4R4E649</accession>
<proteinExistence type="predicted"/>
<protein>
    <submittedName>
        <fullName evidence="3">M23 family metallopeptidase</fullName>
    </submittedName>
</protein>
<dbReference type="Gene3D" id="2.70.70.10">
    <property type="entry name" value="Glucose Permease (Domain IIA)"/>
    <property type="match status" value="1"/>
</dbReference>
<dbReference type="GO" id="GO:0004222">
    <property type="term" value="F:metalloendopeptidase activity"/>
    <property type="evidence" value="ECO:0007669"/>
    <property type="project" value="TreeGrafter"/>
</dbReference>
<dbReference type="EMBL" id="SKFG01000022">
    <property type="protein sequence ID" value="TCZ75154.1"/>
    <property type="molecule type" value="Genomic_DNA"/>
</dbReference>
<dbReference type="InterPro" id="IPR016047">
    <property type="entry name" value="M23ase_b-sheet_dom"/>
</dbReference>
<dbReference type="AlphaFoldDB" id="A0A4R4E649"/>
<dbReference type="SUPFAM" id="SSF51261">
    <property type="entry name" value="Duplicated hybrid motif"/>
    <property type="match status" value="1"/>
</dbReference>
<comment type="caution">
    <text evidence="3">The sequence shown here is derived from an EMBL/GenBank/DDBJ whole genome shotgun (WGS) entry which is preliminary data.</text>
</comment>
<evidence type="ECO:0000259" key="2">
    <source>
        <dbReference type="Pfam" id="PF01551"/>
    </source>
</evidence>
<feature type="transmembrane region" description="Helical" evidence="1">
    <location>
        <begin position="124"/>
        <end position="142"/>
    </location>
</feature>
<keyword evidence="1" id="KW-1133">Transmembrane helix</keyword>
<keyword evidence="1" id="KW-0472">Membrane</keyword>
<evidence type="ECO:0000256" key="1">
    <source>
        <dbReference type="SAM" id="Phobius"/>
    </source>
</evidence>
<evidence type="ECO:0000313" key="3">
    <source>
        <dbReference type="EMBL" id="TCZ75154.1"/>
    </source>
</evidence>
<dbReference type="Proteomes" id="UP000295418">
    <property type="component" value="Unassembled WGS sequence"/>
</dbReference>
<organism evidence="3 4">
    <name type="scientific">Paenibacillus albiflavus</name>
    <dbReference type="NCBI Taxonomy" id="2545760"/>
    <lineage>
        <taxon>Bacteria</taxon>
        <taxon>Bacillati</taxon>
        <taxon>Bacillota</taxon>
        <taxon>Bacilli</taxon>
        <taxon>Bacillales</taxon>
        <taxon>Paenibacillaceae</taxon>
        <taxon>Paenibacillus</taxon>
    </lineage>
</organism>
<name>A0A4R4E649_9BACL</name>
<dbReference type="PANTHER" id="PTHR21666">
    <property type="entry name" value="PEPTIDASE-RELATED"/>
    <property type="match status" value="1"/>
</dbReference>
<dbReference type="InterPro" id="IPR011055">
    <property type="entry name" value="Dup_hybrid_motif"/>
</dbReference>
<evidence type="ECO:0000313" key="4">
    <source>
        <dbReference type="Proteomes" id="UP000295418"/>
    </source>
</evidence>
<dbReference type="Pfam" id="PF01551">
    <property type="entry name" value="Peptidase_M23"/>
    <property type="match status" value="1"/>
</dbReference>
<keyword evidence="1" id="KW-0812">Transmembrane</keyword>
<feature type="domain" description="M23ase beta-sheet core" evidence="2">
    <location>
        <begin position="223"/>
        <end position="316"/>
    </location>
</feature>
<dbReference type="OrthoDB" id="2986589at2"/>
<dbReference type="CDD" id="cd12797">
    <property type="entry name" value="M23_peptidase"/>
    <property type="match status" value="1"/>
</dbReference>
<dbReference type="PANTHER" id="PTHR21666:SF274">
    <property type="entry name" value="STAGE IV SPORULATION PROTEIN FA"/>
    <property type="match status" value="1"/>
</dbReference>